<gene>
    <name evidence="2" type="ORF">QBC33DRAFT_540077</name>
</gene>
<protein>
    <submittedName>
        <fullName evidence="2">Uncharacterized protein</fullName>
    </submittedName>
</protein>
<keyword evidence="3" id="KW-1185">Reference proteome</keyword>
<dbReference type="EMBL" id="MU839010">
    <property type="protein sequence ID" value="KAK1766744.1"/>
    <property type="molecule type" value="Genomic_DNA"/>
</dbReference>
<comment type="caution">
    <text evidence="2">The sequence shown here is derived from an EMBL/GenBank/DDBJ whole genome shotgun (WGS) entry which is preliminary data.</text>
</comment>
<evidence type="ECO:0000313" key="3">
    <source>
        <dbReference type="Proteomes" id="UP001244011"/>
    </source>
</evidence>
<dbReference type="AlphaFoldDB" id="A0AAJ0C105"/>
<feature type="compositionally biased region" description="Polar residues" evidence="1">
    <location>
        <begin position="1"/>
        <end position="11"/>
    </location>
</feature>
<evidence type="ECO:0000313" key="2">
    <source>
        <dbReference type="EMBL" id="KAK1766744.1"/>
    </source>
</evidence>
<proteinExistence type="predicted"/>
<feature type="compositionally biased region" description="Basic residues" evidence="1">
    <location>
        <begin position="54"/>
        <end position="66"/>
    </location>
</feature>
<feature type="region of interest" description="Disordered" evidence="1">
    <location>
        <begin position="1"/>
        <end position="75"/>
    </location>
</feature>
<organism evidence="2 3">
    <name type="scientific">Phialemonium atrogriseum</name>
    <dbReference type="NCBI Taxonomy" id="1093897"/>
    <lineage>
        <taxon>Eukaryota</taxon>
        <taxon>Fungi</taxon>
        <taxon>Dikarya</taxon>
        <taxon>Ascomycota</taxon>
        <taxon>Pezizomycotina</taxon>
        <taxon>Sordariomycetes</taxon>
        <taxon>Sordariomycetidae</taxon>
        <taxon>Cephalothecales</taxon>
        <taxon>Cephalothecaceae</taxon>
        <taxon>Phialemonium</taxon>
    </lineage>
</organism>
<sequence length="97" mass="11578">MAMSTLSSRNPSRSFRDSSYSPSRKRLFRPSQLERRRSASPSRSRSPNATDPPRRRRQRTRSRRRDHRDTSFQTLDIDSRIQLEVVIGPQRRHEKDK</sequence>
<dbReference type="Proteomes" id="UP001244011">
    <property type="component" value="Unassembled WGS sequence"/>
</dbReference>
<accession>A0AAJ0C105</accession>
<name>A0AAJ0C105_9PEZI</name>
<reference evidence="2" key="1">
    <citation type="submission" date="2023-06" db="EMBL/GenBank/DDBJ databases">
        <title>Genome-scale phylogeny and comparative genomics of the fungal order Sordariales.</title>
        <authorList>
            <consortium name="Lawrence Berkeley National Laboratory"/>
            <person name="Hensen N."/>
            <person name="Bonometti L."/>
            <person name="Westerberg I."/>
            <person name="Brannstrom I.O."/>
            <person name="Guillou S."/>
            <person name="Cros-Aarteil S."/>
            <person name="Calhoun S."/>
            <person name="Haridas S."/>
            <person name="Kuo A."/>
            <person name="Mondo S."/>
            <person name="Pangilinan J."/>
            <person name="Riley R."/>
            <person name="Labutti K."/>
            <person name="Andreopoulos B."/>
            <person name="Lipzen A."/>
            <person name="Chen C."/>
            <person name="Yanf M."/>
            <person name="Daum C."/>
            <person name="Ng V."/>
            <person name="Clum A."/>
            <person name="Steindorff A."/>
            <person name="Ohm R."/>
            <person name="Martin F."/>
            <person name="Silar P."/>
            <person name="Natvig D."/>
            <person name="Lalanne C."/>
            <person name="Gautier V."/>
            <person name="Ament-Velasquez S.L."/>
            <person name="Kruys A."/>
            <person name="Hutchinson M.I."/>
            <person name="Powell A.J."/>
            <person name="Barry K."/>
            <person name="Miller A.N."/>
            <person name="Grigoriev I.V."/>
            <person name="Debuchy R."/>
            <person name="Gladieux P."/>
            <person name="Thoren M.H."/>
            <person name="Johannesson H."/>
        </authorList>
    </citation>
    <scope>NUCLEOTIDE SEQUENCE</scope>
    <source>
        <strain evidence="2">8032-3</strain>
    </source>
</reference>
<evidence type="ECO:0000256" key="1">
    <source>
        <dbReference type="SAM" id="MobiDB-lite"/>
    </source>
</evidence>
<dbReference type="RefSeq" id="XP_060282957.1">
    <property type="nucleotide sequence ID" value="XM_060428033.1"/>
</dbReference>
<dbReference type="GeneID" id="85311220"/>